<feature type="signal peptide" evidence="6">
    <location>
        <begin position="1"/>
        <end position="26"/>
    </location>
</feature>
<evidence type="ECO:0000313" key="8">
    <source>
        <dbReference type="Proteomes" id="UP000184128"/>
    </source>
</evidence>
<dbReference type="EMBL" id="FQUF01000009">
    <property type="protein sequence ID" value="SHE60176.1"/>
    <property type="molecule type" value="Genomic_DNA"/>
</dbReference>
<dbReference type="GO" id="GO:0030001">
    <property type="term" value="P:metal ion transport"/>
    <property type="evidence" value="ECO:0007669"/>
    <property type="project" value="InterPro"/>
</dbReference>
<dbReference type="STRING" id="1121025.SAMN02745249_00763"/>
<reference evidence="8" key="1">
    <citation type="submission" date="2016-11" db="EMBL/GenBank/DDBJ databases">
        <authorList>
            <person name="Varghese N."/>
            <person name="Submissions S."/>
        </authorList>
    </citation>
    <scope>NUCLEOTIDE SEQUENCE [LARGE SCALE GENOMIC DNA]</scope>
    <source>
        <strain evidence="8">DSM 15692</strain>
    </source>
</reference>
<evidence type="ECO:0000256" key="3">
    <source>
        <dbReference type="ARBA" id="ARBA00022723"/>
    </source>
</evidence>
<dbReference type="Gene3D" id="3.40.50.1980">
    <property type="entry name" value="Nitrogenase molybdenum iron protein domain"/>
    <property type="match status" value="2"/>
</dbReference>
<keyword evidence="8" id="KW-1185">Reference proteome</keyword>
<dbReference type="InterPro" id="IPR050492">
    <property type="entry name" value="Bact_metal-bind_prot9"/>
</dbReference>
<dbReference type="InterPro" id="IPR006127">
    <property type="entry name" value="ZnuA-like"/>
</dbReference>
<dbReference type="PROSITE" id="PS51257">
    <property type="entry name" value="PROKAR_LIPOPROTEIN"/>
    <property type="match status" value="1"/>
</dbReference>
<comment type="similarity">
    <text evidence="5">Belongs to the bacterial solute-binding protein 9 family.</text>
</comment>
<evidence type="ECO:0000256" key="2">
    <source>
        <dbReference type="ARBA" id="ARBA00022448"/>
    </source>
</evidence>
<dbReference type="GO" id="GO:0046872">
    <property type="term" value="F:metal ion binding"/>
    <property type="evidence" value="ECO:0007669"/>
    <property type="project" value="UniProtKB-KW"/>
</dbReference>
<dbReference type="Proteomes" id="UP000184128">
    <property type="component" value="Unassembled WGS sequence"/>
</dbReference>
<accession>A0A1M4UTX0</accession>
<dbReference type="InterPro" id="IPR006129">
    <property type="entry name" value="AdhesinB"/>
</dbReference>
<name>A0A1M4UTX0_9LACT</name>
<evidence type="ECO:0000256" key="6">
    <source>
        <dbReference type="SAM" id="SignalP"/>
    </source>
</evidence>
<evidence type="ECO:0000256" key="1">
    <source>
        <dbReference type="ARBA" id="ARBA00004196"/>
    </source>
</evidence>
<dbReference type="GO" id="GO:0007155">
    <property type="term" value="P:cell adhesion"/>
    <property type="evidence" value="ECO:0007669"/>
    <property type="project" value="InterPro"/>
</dbReference>
<evidence type="ECO:0000313" key="7">
    <source>
        <dbReference type="EMBL" id="SHE60176.1"/>
    </source>
</evidence>
<dbReference type="PRINTS" id="PR00691">
    <property type="entry name" value="ADHESINB"/>
</dbReference>
<dbReference type="SUPFAM" id="SSF53807">
    <property type="entry name" value="Helical backbone' metal receptor"/>
    <property type="match status" value="1"/>
</dbReference>
<evidence type="ECO:0000256" key="5">
    <source>
        <dbReference type="RuleBase" id="RU003512"/>
    </source>
</evidence>
<feature type="chain" id="PRO_5011957041" evidence="6">
    <location>
        <begin position="27"/>
        <end position="319"/>
    </location>
</feature>
<keyword evidence="4 6" id="KW-0732">Signal</keyword>
<dbReference type="PANTHER" id="PTHR42953:SF1">
    <property type="entry name" value="METAL-BINDING PROTEIN HI_0362-RELATED"/>
    <property type="match status" value="1"/>
</dbReference>
<proteinExistence type="inferred from homology"/>
<keyword evidence="2 5" id="KW-0813">Transport</keyword>
<dbReference type="AlphaFoldDB" id="A0A1M4UTX0"/>
<keyword evidence="3" id="KW-0479">Metal-binding</keyword>
<gene>
    <name evidence="7" type="ORF">SAMN02745249_00763</name>
</gene>
<comment type="subcellular location">
    <subcellularLocation>
        <location evidence="1">Cell envelope</location>
    </subcellularLocation>
</comment>
<evidence type="ECO:0000256" key="4">
    <source>
        <dbReference type="ARBA" id="ARBA00022729"/>
    </source>
</evidence>
<organism evidence="7 8">
    <name type="scientific">Atopostipes suicloacalis DSM 15692</name>
    <dbReference type="NCBI Taxonomy" id="1121025"/>
    <lineage>
        <taxon>Bacteria</taxon>
        <taxon>Bacillati</taxon>
        <taxon>Bacillota</taxon>
        <taxon>Bacilli</taxon>
        <taxon>Lactobacillales</taxon>
        <taxon>Carnobacteriaceae</taxon>
        <taxon>Atopostipes</taxon>
    </lineage>
</organism>
<dbReference type="RefSeq" id="WP_200789027.1">
    <property type="nucleotide sequence ID" value="NZ_FQUF01000009.1"/>
</dbReference>
<dbReference type="Pfam" id="PF01297">
    <property type="entry name" value="ZnuA"/>
    <property type="match status" value="1"/>
</dbReference>
<dbReference type="InterPro" id="IPR006128">
    <property type="entry name" value="Lipoprotein_PsaA-like"/>
</dbReference>
<dbReference type="PANTHER" id="PTHR42953">
    <property type="entry name" value="HIGH-AFFINITY ZINC UPTAKE SYSTEM PROTEIN ZNUA-RELATED"/>
    <property type="match status" value="1"/>
</dbReference>
<dbReference type="PRINTS" id="PR00690">
    <property type="entry name" value="ADHESNFAMILY"/>
</dbReference>
<sequence>MKNIKMKSILKNLTFALMAIFLVACGNGTDTPEESNNDGEDTLHVISSFSILSDMVEKIGGDYVQVHNLVPIGTDPHDYEPLPEDIKAATDADLLFYNGLNLEGGEKGWFFRLINSVGQAEENIFEASEGVEPMYLADEEGKQEVNPHAYISPKVGIQMTENIRKALIQAMPENEEYFEQQAKEYLEHLEKIDADYTEKIDSIPEEDRAFIASEQAFQYMTAEYGLKEGYIWAIDTDENGTPEQIRNAVEFVNENQPNVLFVESNVDRRPMQTVSTETGVEIYERPIFSDEIGKPGEEGDSYTDFLEYNLDVIFNGLTK</sequence>
<protein>
    <submittedName>
        <fullName evidence="7">Iron/zinc/copper transport system substrate-binding protein</fullName>
    </submittedName>
</protein>
<dbReference type="GO" id="GO:0030313">
    <property type="term" value="C:cell envelope"/>
    <property type="evidence" value="ECO:0007669"/>
    <property type="project" value="UniProtKB-SubCell"/>
</dbReference>